<dbReference type="EMBL" id="DVFV01000098">
    <property type="protein sequence ID" value="HIQ91088.1"/>
    <property type="molecule type" value="Genomic_DNA"/>
</dbReference>
<dbReference type="PANTHER" id="PTHR43096:SF52">
    <property type="entry name" value="DNAJ HOMOLOG 1, MITOCHONDRIAL-RELATED"/>
    <property type="match status" value="1"/>
</dbReference>
<reference evidence="15" key="2">
    <citation type="journal article" date="2021" name="PeerJ">
        <title>Extensive microbial diversity within the chicken gut microbiome revealed by metagenomics and culture.</title>
        <authorList>
            <person name="Gilroy R."/>
            <person name="Ravi A."/>
            <person name="Getino M."/>
            <person name="Pursley I."/>
            <person name="Horton D.L."/>
            <person name="Alikhan N.F."/>
            <person name="Baker D."/>
            <person name="Gharbi K."/>
            <person name="Hall N."/>
            <person name="Watson M."/>
            <person name="Adriaenssens E.M."/>
            <person name="Foster-Nyarko E."/>
            <person name="Jarju S."/>
            <person name="Secka A."/>
            <person name="Antonio M."/>
            <person name="Oren A."/>
            <person name="Chaudhuri R.R."/>
            <person name="La Ragione R."/>
            <person name="Hildebrand F."/>
            <person name="Pallen M.J."/>
        </authorList>
    </citation>
    <scope>NUCLEOTIDE SEQUENCE</scope>
    <source>
        <strain evidence="15">CHK147-3167</strain>
    </source>
</reference>
<dbReference type="CDD" id="cd06257">
    <property type="entry name" value="DnaJ"/>
    <property type="match status" value="1"/>
</dbReference>
<sequence>MNKKDYYEVLGVSKDASEAEIKSAFRKLAKKYHPDVSKEPDAEEKFKEIQEAYAVLSDADKRRQYDQFGHAAFSGNGAGGASGYDFSDFDFSDIFGDIFGSSFGGGFSGFSGFGGSRGNRARKGQDTVVRVKLSFDEAVFGCRKTINLTLNEKCSACDGEGGSGVTTCDKCHGSGTMTANQSTLFGTFMTRTTCDKCQGSGKTYKNVCSRCKGTGRVRENKDIEVNIPAGVDTGNQLRISGKGEAGVNGGPNGDIYLEFTVASHPLFERDGSDVYLDLPITITEAALGVKKDVPTLDGAVKLNIPAGSQSGDKLRIKGKGIADVNSGRKGDIYVVLNVVVPRKLSREQKKLFEKLVDSGLDEAPEFEKIKKYMK</sequence>
<dbReference type="CDD" id="cd10747">
    <property type="entry name" value="DnaJ_C"/>
    <property type="match status" value="1"/>
</dbReference>
<evidence type="ECO:0000256" key="10">
    <source>
        <dbReference type="ARBA" id="ARBA00067609"/>
    </source>
</evidence>
<dbReference type="Gene3D" id="1.10.287.110">
    <property type="entry name" value="DnaJ domain"/>
    <property type="match status" value="1"/>
</dbReference>
<evidence type="ECO:0000256" key="6">
    <source>
        <dbReference type="ARBA" id="ARBA00022833"/>
    </source>
</evidence>
<dbReference type="InterPro" id="IPR036410">
    <property type="entry name" value="HSP_DnaJ_Cys-rich_dom_sf"/>
</dbReference>
<dbReference type="SUPFAM" id="SSF57938">
    <property type="entry name" value="DnaJ/Hsp40 cysteine-rich domain"/>
    <property type="match status" value="1"/>
</dbReference>
<feature type="binding site" evidence="11">
    <location>
        <position position="154"/>
    </location>
    <ligand>
        <name>Zn(2+)</name>
        <dbReference type="ChEBI" id="CHEBI:29105"/>
        <label>1</label>
    </ligand>
</feature>
<feature type="repeat" description="CXXCXGXG motif" evidence="11">
    <location>
        <begin position="194"/>
        <end position="201"/>
    </location>
</feature>
<dbReference type="InterPro" id="IPR036869">
    <property type="entry name" value="J_dom_sf"/>
</dbReference>
<evidence type="ECO:0000256" key="3">
    <source>
        <dbReference type="ARBA" id="ARBA00022723"/>
    </source>
</evidence>
<keyword evidence="4 11" id="KW-0677">Repeat</keyword>
<dbReference type="GO" id="GO:0005524">
    <property type="term" value="F:ATP binding"/>
    <property type="evidence" value="ECO:0007669"/>
    <property type="project" value="InterPro"/>
</dbReference>
<dbReference type="PROSITE" id="PS50076">
    <property type="entry name" value="DNAJ_2"/>
    <property type="match status" value="1"/>
</dbReference>
<dbReference type="HAMAP" id="MF_01152">
    <property type="entry name" value="DnaJ"/>
    <property type="match status" value="1"/>
</dbReference>
<keyword evidence="2 11" id="KW-0235">DNA replication</keyword>
<dbReference type="FunFam" id="2.60.260.20:FF:000005">
    <property type="entry name" value="Chaperone protein dnaJ 1, mitochondrial"/>
    <property type="match status" value="1"/>
</dbReference>
<dbReference type="GO" id="GO:0005737">
    <property type="term" value="C:cytoplasm"/>
    <property type="evidence" value="ECO:0007669"/>
    <property type="project" value="UniProtKB-SubCell"/>
</dbReference>
<comment type="similarity">
    <text evidence="9 11">Belongs to the DnaJ family.</text>
</comment>
<feature type="binding site" evidence="11">
    <location>
        <position position="171"/>
    </location>
    <ligand>
        <name>Zn(2+)</name>
        <dbReference type="ChEBI" id="CHEBI:29105"/>
        <label>2</label>
    </ligand>
</feature>
<keyword evidence="8 11" id="KW-0143">Chaperone</keyword>
<evidence type="ECO:0000256" key="1">
    <source>
        <dbReference type="ARBA" id="ARBA00022490"/>
    </source>
</evidence>
<comment type="cofactor">
    <cofactor evidence="11">
        <name>Zn(2+)</name>
        <dbReference type="ChEBI" id="CHEBI:29105"/>
    </cofactor>
    <text evidence="11">Binds 2 Zn(2+) ions per monomer.</text>
</comment>
<evidence type="ECO:0000256" key="9">
    <source>
        <dbReference type="ARBA" id="ARBA00061004"/>
    </source>
</evidence>
<dbReference type="Pfam" id="PF00226">
    <property type="entry name" value="DnaJ"/>
    <property type="match status" value="1"/>
</dbReference>
<accession>A0A9D0ZRC1</accession>
<evidence type="ECO:0000256" key="2">
    <source>
        <dbReference type="ARBA" id="ARBA00022705"/>
    </source>
</evidence>
<feature type="domain" description="CR-type" evidence="14">
    <location>
        <begin position="141"/>
        <end position="220"/>
    </location>
</feature>
<feature type="repeat" description="CXXCXGXG motif" evidence="11">
    <location>
        <begin position="154"/>
        <end position="161"/>
    </location>
</feature>
<dbReference type="NCBIfam" id="TIGR02349">
    <property type="entry name" value="DnaJ_bact"/>
    <property type="match status" value="1"/>
</dbReference>
<dbReference type="SMART" id="SM00271">
    <property type="entry name" value="DnaJ"/>
    <property type="match status" value="1"/>
</dbReference>
<dbReference type="InterPro" id="IPR008971">
    <property type="entry name" value="HSP40/DnaJ_pept-bd"/>
</dbReference>
<dbReference type="Pfam" id="PF00684">
    <property type="entry name" value="DnaJ_CXXCXGXG"/>
    <property type="match status" value="1"/>
</dbReference>
<dbReference type="PRINTS" id="PR00625">
    <property type="entry name" value="JDOMAIN"/>
</dbReference>
<name>A0A9D0ZRC1_9FIRM</name>
<dbReference type="GO" id="GO:0009408">
    <property type="term" value="P:response to heat"/>
    <property type="evidence" value="ECO:0007669"/>
    <property type="project" value="InterPro"/>
</dbReference>
<feature type="binding site" evidence="11">
    <location>
        <position position="168"/>
    </location>
    <ligand>
        <name>Zn(2+)</name>
        <dbReference type="ChEBI" id="CHEBI:29105"/>
        <label>2</label>
    </ligand>
</feature>
<dbReference type="PANTHER" id="PTHR43096">
    <property type="entry name" value="DNAJ HOMOLOG 1, MITOCHONDRIAL-RELATED"/>
    <property type="match status" value="1"/>
</dbReference>
<dbReference type="NCBIfam" id="NF008035">
    <property type="entry name" value="PRK10767.1"/>
    <property type="match status" value="1"/>
</dbReference>
<proteinExistence type="inferred from homology"/>
<feature type="binding site" evidence="11">
    <location>
        <position position="194"/>
    </location>
    <ligand>
        <name>Zn(2+)</name>
        <dbReference type="ChEBI" id="CHEBI:29105"/>
        <label>2</label>
    </ligand>
</feature>
<protein>
    <recommendedName>
        <fullName evidence="10 11">Chaperone protein DnaJ</fullName>
    </recommendedName>
</protein>
<feature type="binding site" evidence="11">
    <location>
        <position position="157"/>
    </location>
    <ligand>
        <name>Zn(2+)</name>
        <dbReference type="ChEBI" id="CHEBI:29105"/>
        <label>1</label>
    </ligand>
</feature>
<keyword evidence="7 11" id="KW-0346">Stress response</keyword>
<dbReference type="Gene3D" id="6.20.20.10">
    <property type="match status" value="2"/>
</dbReference>
<feature type="repeat" description="CXXCXGXG motif" evidence="11">
    <location>
        <begin position="208"/>
        <end position="215"/>
    </location>
</feature>
<comment type="domain">
    <text evidence="11">The J domain is necessary and sufficient to stimulate DnaK ATPase activity. Zinc center 1 plays an important role in the autonomous, DnaK-independent chaperone activity of DnaJ. Zinc center 2 is essential for interaction with DnaK and for DnaJ activity.</text>
</comment>
<keyword evidence="1 11" id="KW-0963">Cytoplasm</keyword>
<evidence type="ECO:0000256" key="11">
    <source>
        <dbReference type="HAMAP-Rule" id="MF_01152"/>
    </source>
</evidence>
<feature type="binding site" evidence="11">
    <location>
        <position position="211"/>
    </location>
    <ligand>
        <name>Zn(2+)</name>
        <dbReference type="ChEBI" id="CHEBI:29105"/>
        <label>1</label>
    </ligand>
</feature>
<evidence type="ECO:0000313" key="16">
    <source>
        <dbReference type="Proteomes" id="UP000886786"/>
    </source>
</evidence>
<dbReference type="FunFam" id="1.10.287.110:FF:000031">
    <property type="entry name" value="Molecular chaperone DnaJ"/>
    <property type="match status" value="1"/>
</dbReference>
<evidence type="ECO:0000256" key="12">
    <source>
        <dbReference type="PROSITE-ProRule" id="PRU00546"/>
    </source>
</evidence>
<evidence type="ECO:0000256" key="4">
    <source>
        <dbReference type="ARBA" id="ARBA00022737"/>
    </source>
</evidence>
<dbReference type="PROSITE" id="PS51188">
    <property type="entry name" value="ZF_CR"/>
    <property type="match status" value="1"/>
</dbReference>
<feature type="repeat" description="CXXCXGXG motif" evidence="11">
    <location>
        <begin position="168"/>
        <end position="175"/>
    </location>
</feature>
<dbReference type="FunFam" id="2.10.230.10:FF:000002">
    <property type="entry name" value="Molecular chaperone DnaJ"/>
    <property type="match status" value="1"/>
</dbReference>
<reference evidence="15" key="1">
    <citation type="submission" date="2020-10" db="EMBL/GenBank/DDBJ databases">
        <authorList>
            <person name="Gilroy R."/>
        </authorList>
    </citation>
    <scope>NUCLEOTIDE SEQUENCE</scope>
    <source>
        <strain evidence="15">CHK147-3167</strain>
    </source>
</reference>
<evidence type="ECO:0000256" key="8">
    <source>
        <dbReference type="ARBA" id="ARBA00023186"/>
    </source>
</evidence>
<feature type="zinc finger region" description="CR-type" evidence="12">
    <location>
        <begin position="141"/>
        <end position="220"/>
    </location>
</feature>
<comment type="subcellular location">
    <subcellularLocation>
        <location evidence="11">Cytoplasm</location>
    </subcellularLocation>
</comment>
<dbReference type="Pfam" id="PF01556">
    <property type="entry name" value="DnaJ_C"/>
    <property type="match status" value="1"/>
</dbReference>
<dbReference type="GO" id="GO:0051082">
    <property type="term" value="F:unfolded protein binding"/>
    <property type="evidence" value="ECO:0007669"/>
    <property type="project" value="UniProtKB-UniRule"/>
</dbReference>
<dbReference type="InterPro" id="IPR012724">
    <property type="entry name" value="DnaJ"/>
</dbReference>
<dbReference type="Proteomes" id="UP000886786">
    <property type="component" value="Unassembled WGS sequence"/>
</dbReference>
<feature type="binding site" evidence="11">
    <location>
        <position position="208"/>
    </location>
    <ligand>
        <name>Zn(2+)</name>
        <dbReference type="ChEBI" id="CHEBI:29105"/>
        <label>1</label>
    </ligand>
</feature>
<comment type="function">
    <text evidence="11">Participates actively in the response to hyperosmotic and heat shock by preventing the aggregation of stress-denatured proteins and by disaggregating proteins, also in an autonomous, DnaK-independent fashion. Unfolded proteins bind initially to DnaJ; upon interaction with the DnaJ-bound protein, DnaK hydrolyzes its bound ATP, resulting in the formation of a stable complex. GrpE releases ADP from DnaK; ATP binding to DnaK triggers the release of the substrate protein, thus completing the reaction cycle. Several rounds of ATP-dependent interactions between DnaJ, DnaK and GrpE are required for fully efficient folding. Also involved, together with DnaK and GrpE, in the DNA replication of plasmids through activation of initiation proteins.</text>
</comment>
<gene>
    <name evidence="11 15" type="primary">dnaJ</name>
    <name evidence="15" type="ORF">IAB27_05655</name>
</gene>
<dbReference type="GO" id="GO:0031072">
    <property type="term" value="F:heat shock protein binding"/>
    <property type="evidence" value="ECO:0007669"/>
    <property type="project" value="InterPro"/>
</dbReference>
<dbReference type="InterPro" id="IPR001305">
    <property type="entry name" value="HSP_DnaJ_Cys-rich_dom"/>
</dbReference>
<feature type="domain" description="J" evidence="13">
    <location>
        <begin position="5"/>
        <end position="69"/>
    </location>
</feature>
<evidence type="ECO:0000256" key="7">
    <source>
        <dbReference type="ARBA" id="ARBA00023016"/>
    </source>
</evidence>
<comment type="caution">
    <text evidence="15">The sequence shown here is derived from an EMBL/GenBank/DDBJ whole genome shotgun (WGS) entry which is preliminary data.</text>
</comment>
<dbReference type="InterPro" id="IPR001623">
    <property type="entry name" value="DnaJ_domain"/>
</dbReference>
<comment type="subunit">
    <text evidence="11">Homodimer.</text>
</comment>
<organism evidence="15 16">
    <name type="scientific">Candidatus Coprosoma intestinipullorum</name>
    <dbReference type="NCBI Taxonomy" id="2840752"/>
    <lineage>
        <taxon>Bacteria</taxon>
        <taxon>Bacillati</taxon>
        <taxon>Bacillota</taxon>
        <taxon>Bacillota incertae sedis</taxon>
        <taxon>Candidatus Coprosoma</taxon>
    </lineage>
</organism>
<dbReference type="GO" id="GO:0008270">
    <property type="term" value="F:zinc ion binding"/>
    <property type="evidence" value="ECO:0007669"/>
    <property type="project" value="UniProtKB-UniRule"/>
</dbReference>
<evidence type="ECO:0000313" key="15">
    <source>
        <dbReference type="EMBL" id="HIQ91088.1"/>
    </source>
</evidence>
<keyword evidence="3 11" id="KW-0479">Metal-binding</keyword>
<keyword evidence="6 11" id="KW-0862">Zinc</keyword>
<evidence type="ECO:0000256" key="5">
    <source>
        <dbReference type="ARBA" id="ARBA00022771"/>
    </source>
</evidence>
<keyword evidence="5 11" id="KW-0863">Zinc-finger</keyword>
<dbReference type="SUPFAM" id="SSF49493">
    <property type="entry name" value="HSP40/DnaJ peptide-binding domain"/>
    <property type="match status" value="2"/>
</dbReference>
<dbReference type="InterPro" id="IPR018253">
    <property type="entry name" value="DnaJ_domain_CS"/>
</dbReference>
<evidence type="ECO:0000259" key="13">
    <source>
        <dbReference type="PROSITE" id="PS50076"/>
    </source>
</evidence>
<dbReference type="PROSITE" id="PS00636">
    <property type="entry name" value="DNAJ_1"/>
    <property type="match status" value="1"/>
</dbReference>
<dbReference type="GO" id="GO:0006260">
    <property type="term" value="P:DNA replication"/>
    <property type="evidence" value="ECO:0007669"/>
    <property type="project" value="UniProtKB-KW"/>
</dbReference>
<dbReference type="GO" id="GO:0042026">
    <property type="term" value="P:protein refolding"/>
    <property type="evidence" value="ECO:0007669"/>
    <property type="project" value="TreeGrafter"/>
</dbReference>
<dbReference type="AlphaFoldDB" id="A0A9D0ZRC1"/>
<dbReference type="SUPFAM" id="SSF46565">
    <property type="entry name" value="Chaperone J-domain"/>
    <property type="match status" value="1"/>
</dbReference>
<dbReference type="InterPro" id="IPR002939">
    <property type="entry name" value="DnaJ_C"/>
</dbReference>
<feature type="binding site" evidence="11">
    <location>
        <position position="197"/>
    </location>
    <ligand>
        <name>Zn(2+)</name>
        <dbReference type="ChEBI" id="CHEBI:29105"/>
        <label>2</label>
    </ligand>
</feature>
<dbReference type="Gene3D" id="2.60.260.20">
    <property type="entry name" value="Urease metallochaperone UreE, N-terminal domain"/>
    <property type="match status" value="2"/>
</dbReference>
<dbReference type="CDD" id="cd10719">
    <property type="entry name" value="DnaJ_zf"/>
    <property type="match status" value="1"/>
</dbReference>
<evidence type="ECO:0000259" key="14">
    <source>
        <dbReference type="PROSITE" id="PS51188"/>
    </source>
</evidence>